<proteinExistence type="predicted"/>
<sequence>MIPGFSSSRPGIPNSSVIDVIPAPAANRCCDRLQGVTHVTRSQSKRGLRTRNQLGAKSMPQSHAFSLIRLNESVPRAAVVFYSFHPFVGGTSTCSLITKVRQ</sequence>
<evidence type="ECO:0000313" key="1">
    <source>
        <dbReference type="EMBL" id="KAG6634194.1"/>
    </source>
</evidence>
<dbReference type="AlphaFoldDB" id="A0A8T1NY52"/>
<dbReference type="EMBL" id="CM031820">
    <property type="protein sequence ID" value="KAG6634194.1"/>
    <property type="molecule type" value="Genomic_DNA"/>
</dbReference>
<reference evidence="1" key="1">
    <citation type="submission" date="2020-12" db="EMBL/GenBank/DDBJ databases">
        <title>WGS assembly of Carya illinoinensis cv. Pawnee.</title>
        <authorList>
            <person name="Platts A."/>
            <person name="Shu S."/>
            <person name="Wright S."/>
            <person name="Barry K."/>
            <person name="Edger P."/>
            <person name="Pires J.C."/>
            <person name="Schmutz J."/>
        </authorList>
    </citation>
    <scope>NUCLEOTIDE SEQUENCE</scope>
    <source>
        <tissue evidence="1">Leaf</tissue>
    </source>
</reference>
<keyword evidence="2" id="KW-1185">Reference proteome</keyword>
<dbReference type="Proteomes" id="UP000811609">
    <property type="component" value="Chromosome 12"/>
</dbReference>
<gene>
    <name evidence="1" type="ORF">CIPAW_12G102200</name>
</gene>
<evidence type="ECO:0000313" key="2">
    <source>
        <dbReference type="Proteomes" id="UP000811609"/>
    </source>
</evidence>
<comment type="caution">
    <text evidence="1">The sequence shown here is derived from an EMBL/GenBank/DDBJ whole genome shotgun (WGS) entry which is preliminary data.</text>
</comment>
<name>A0A8T1NY52_CARIL</name>
<accession>A0A8T1NY52</accession>
<protein>
    <submittedName>
        <fullName evidence="1">Uncharacterized protein</fullName>
    </submittedName>
</protein>
<organism evidence="1 2">
    <name type="scientific">Carya illinoinensis</name>
    <name type="common">Pecan</name>
    <dbReference type="NCBI Taxonomy" id="32201"/>
    <lineage>
        <taxon>Eukaryota</taxon>
        <taxon>Viridiplantae</taxon>
        <taxon>Streptophyta</taxon>
        <taxon>Embryophyta</taxon>
        <taxon>Tracheophyta</taxon>
        <taxon>Spermatophyta</taxon>
        <taxon>Magnoliopsida</taxon>
        <taxon>eudicotyledons</taxon>
        <taxon>Gunneridae</taxon>
        <taxon>Pentapetalae</taxon>
        <taxon>rosids</taxon>
        <taxon>fabids</taxon>
        <taxon>Fagales</taxon>
        <taxon>Juglandaceae</taxon>
        <taxon>Carya</taxon>
    </lineage>
</organism>